<organism evidence="1 2">
    <name type="scientific">Aeromicrobium alkaliterrae</name>
    <dbReference type="NCBI Taxonomy" id="302168"/>
    <lineage>
        <taxon>Bacteria</taxon>
        <taxon>Bacillati</taxon>
        <taxon>Actinomycetota</taxon>
        <taxon>Actinomycetes</taxon>
        <taxon>Propionibacteriales</taxon>
        <taxon>Nocardioidaceae</taxon>
        <taxon>Aeromicrobium</taxon>
    </lineage>
</organism>
<dbReference type="Pfam" id="PF06224">
    <property type="entry name" value="AlkZ-like"/>
    <property type="match status" value="1"/>
</dbReference>
<dbReference type="RefSeq" id="WP_344199881.1">
    <property type="nucleotide sequence ID" value="NZ_BAAAME010000004.1"/>
</dbReference>
<dbReference type="PANTHER" id="PTHR30528:SF0">
    <property type="entry name" value="CYTOPLASMIC PROTEIN"/>
    <property type="match status" value="1"/>
</dbReference>
<sequence length="414" mass="46866">MTSAPERFTVLQARRLALGALGFARGRPTGPVAARHLRSTIDRLGLFQIDSVNVLQRAHYLPLYSRLGPYDTAMLHRAAERQPRRLVEYWAHEAAFVDVRLWPAMAFRRHDETRMWGGPRSIARENPEFVSWVLDEVRRRGPITARAIEEDLPRDRSHWGWNWSEGKQALEYLFYVGQVMAAGRTPQFERLYDLPERVLPPDVAAAPDLSSPDAHRLLIEHAARALGIGTVQCLRDYFRLAPQPSLAAIESLTDEGVLVPVTIDGWSRPAWRHRDAVTPRKVRARALVSPFDPLVFERTRLKQLFDFDYRIEIYVPAEKRVHGYYVLPFLLGDRLVARVDLKHDRRTGCVQVLGAYAEPHAPDHTAVELAAELRLLAQWLGAPDVTVAERGDLAPALAESLQGRPSTRDAGETA</sequence>
<keyword evidence="2" id="KW-1185">Reference proteome</keyword>
<name>A0ABP4VUA7_9ACTN</name>
<protein>
    <submittedName>
        <fullName evidence="1">Winged helix-turn-helix domain-containing protein</fullName>
    </submittedName>
</protein>
<dbReference type="EMBL" id="BAAAME010000004">
    <property type="protein sequence ID" value="GAA1736821.1"/>
    <property type="molecule type" value="Genomic_DNA"/>
</dbReference>
<comment type="caution">
    <text evidence="1">The sequence shown here is derived from an EMBL/GenBank/DDBJ whole genome shotgun (WGS) entry which is preliminary data.</text>
</comment>
<gene>
    <name evidence="1" type="ORF">GCM10009710_16400</name>
</gene>
<evidence type="ECO:0000313" key="1">
    <source>
        <dbReference type="EMBL" id="GAA1736821.1"/>
    </source>
</evidence>
<reference evidence="2" key="1">
    <citation type="journal article" date="2019" name="Int. J. Syst. Evol. Microbiol.">
        <title>The Global Catalogue of Microorganisms (GCM) 10K type strain sequencing project: providing services to taxonomists for standard genome sequencing and annotation.</title>
        <authorList>
            <consortium name="The Broad Institute Genomics Platform"/>
            <consortium name="The Broad Institute Genome Sequencing Center for Infectious Disease"/>
            <person name="Wu L."/>
            <person name="Ma J."/>
        </authorList>
    </citation>
    <scope>NUCLEOTIDE SEQUENCE [LARGE SCALE GENOMIC DNA]</scope>
    <source>
        <strain evidence="2">JCM 13518</strain>
    </source>
</reference>
<proteinExistence type="predicted"/>
<dbReference type="InterPro" id="IPR009351">
    <property type="entry name" value="AlkZ-like"/>
</dbReference>
<accession>A0ABP4VUA7</accession>
<evidence type="ECO:0000313" key="2">
    <source>
        <dbReference type="Proteomes" id="UP001501057"/>
    </source>
</evidence>
<dbReference type="Proteomes" id="UP001501057">
    <property type="component" value="Unassembled WGS sequence"/>
</dbReference>
<dbReference type="PANTHER" id="PTHR30528">
    <property type="entry name" value="CYTOPLASMIC PROTEIN"/>
    <property type="match status" value="1"/>
</dbReference>